<evidence type="ECO:0000313" key="1">
    <source>
        <dbReference type="EMBL" id="ERN18588.1"/>
    </source>
</evidence>
<dbReference type="Proteomes" id="UP000017836">
    <property type="component" value="Unassembled WGS sequence"/>
</dbReference>
<protein>
    <submittedName>
        <fullName evidence="1">Uncharacterized protein</fullName>
    </submittedName>
</protein>
<evidence type="ECO:0000313" key="2">
    <source>
        <dbReference type="Proteomes" id="UP000017836"/>
    </source>
</evidence>
<accession>U5DDW5</accession>
<reference evidence="2" key="1">
    <citation type="journal article" date="2013" name="Science">
        <title>The Amborella genome and the evolution of flowering plants.</title>
        <authorList>
            <consortium name="Amborella Genome Project"/>
        </authorList>
    </citation>
    <scope>NUCLEOTIDE SEQUENCE [LARGE SCALE GENOMIC DNA]</scope>
</reference>
<organism evidence="1 2">
    <name type="scientific">Amborella trichopoda</name>
    <dbReference type="NCBI Taxonomy" id="13333"/>
    <lineage>
        <taxon>Eukaryota</taxon>
        <taxon>Viridiplantae</taxon>
        <taxon>Streptophyta</taxon>
        <taxon>Embryophyta</taxon>
        <taxon>Tracheophyta</taxon>
        <taxon>Spermatophyta</taxon>
        <taxon>Magnoliopsida</taxon>
        <taxon>Amborellales</taxon>
        <taxon>Amborellaceae</taxon>
        <taxon>Amborella</taxon>
    </lineage>
</organism>
<dbReference type="AlphaFoldDB" id="U5DDW5"/>
<dbReference type="Gramene" id="ERN18588">
    <property type="protein sequence ID" value="ERN18588"/>
    <property type="gene ID" value="AMTR_s00065p00136820"/>
</dbReference>
<gene>
    <name evidence="1" type="ORF">AMTR_s00065p00136820</name>
</gene>
<name>U5DDW5_AMBTC</name>
<dbReference type="HOGENOM" id="CLU_2226786_0_0_1"/>
<dbReference type="EMBL" id="KI392088">
    <property type="protein sequence ID" value="ERN18588.1"/>
    <property type="molecule type" value="Genomic_DNA"/>
</dbReference>
<proteinExistence type="predicted"/>
<keyword evidence="2" id="KW-1185">Reference proteome</keyword>
<sequence>MGGGGWGKGRLQNLESIEEECYKETRDVEETEAVEGGEKNVWVKEEQGGRRLWKYREDGSRVVFRRRRGEGPRVRRGGWGEKLRVRRVRRTGSLGSDLSSTWVEAE</sequence>